<dbReference type="Pfam" id="PF01546">
    <property type="entry name" value="Peptidase_M20"/>
    <property type="match status" value="1"/>
</dbReference>
<dbReference type="GO" id="GO:0050538">
    <property type="term" value="F:N-carbamoyl-L-amino-acid hydrolase activity"/>
    <property type="evidence" value="ECO:0007669"/>
    <property type="project" value="UniProtKB-EC"/>
</dbReference>
<name>A0AAE3G648_9GAMM</name>
<reference evidence="5" key="1">
    <citation type="submission" date="2022-03" db="EMBL/GenBank/DDBJ databases">
        <title>Genomic Encyclopedia of Type Strains, Phase III (KMG-III): the genomes of soil and plant-associated and newly described type strains.</title>
        <authorList>
            <person name="Whitman W."/>
        </authorList>
    </citation>
    <scope>NUCLEOTIDE SEQUENCE</scope>
    <source>
        <strain evidence="5">ANL 6-2</strain>
    </source>
</reference>
<dbReference type="EC" id="3.5.1.87" evidence="5"/>
<keyword evidence="3" id="KW-0479">Metal-binding</keyword>
<dbReference type="Proteomes" id="UP001205843">
    <property type="component" value="Unassembled WGS sequence"/>
</dbReference>
<dbReference type="PANTHER" id="PTHR32494:SF5">
    <property type="entry name" value="ALLANTOATE AMIDOHYDROLASE"/>
    <property type="match status" value="1"/>
</dbReference>
<comment type="similarity">
    <text evidence="1">Belongs to the peptidase M20 family.</text>
</comment>
<evidence type="ECO:0000259" key="4">
    <source>
        <dbReference type="Pfam" id="PF07687"/>
    </source>
</evidence>
<dbReference type="EMBL" id="JALJXV010000009">
    <property type="protein sequence ID" value="MCP1676485.1"/>
    <property type="molecule type" value="Genomic_DNA"/>
</dbReference>
<feature type="binding site" evidence="3">
    <location>
        <position position="135"/>
    </location>
    <ligand>
        <name>Zn(2+)</name>
        <dbReference type="ChEBI" id="CHEBI:29105"/>
        <label>2</label>
    </ligand>
</feature>
<dbReference type="NCBIfam" id="TIGR01879">
    <property type="entry name" value="hydantase"/>
    <property type="match status" value="1"/>
</dbReference>
<dbReference type="CDD" id="cd03884">
    <property type="entry name" value="M20_bAS"/>
    <property type="match status" value="1"/>
</dbReference>
<feature type="binding site" evidence="3">
    <location>
        <position position="89"/>
    </location>
    <ligand>
        <name>Zn(2+)</name>
        <dbReference type="ChEBI" id="CHEBI:29105"/>
        <label>1</label>
    </ligand>
</feature>
<evidence type="ECO:0000313" key="6">
    <source>
        <dbReference type="Proteomes" id="UP001205843"/>
    </source>
</evidence>
<comment type="cofactor">
    <cofactor evidence="3">
        <name>Zn(2+)</name>
        <dbReference type="ChEBI" id="CHEBI:29105"/>
    </cofactor>
    <text evidence="3">Binds 2 Zn(2+) ions per subunit.</text>
</comment>
<dbReference type="SUPFAM" id="SSF53187">
    <property type="entry name" value="Zn-dependent exopeptidases"/>
    <property type="match status" value="1"/>
</dbReference>
<accession>A0AAE3G648</accession>
<feature type="binding site" evidence="3">
    <location>
        <position position="100"/>
    </location>
    <ligand>
        <name>Zn(2+)</name>
        <dbReference type="ChEBI" id="CHEBI:29105"/>
        <label>2</label>
    </ligand>
</feature>
<gene>
    <name evidence="5" type="ORF">J2T57_003646</name>
</gene>
<dbReference type="InterPro" id="IPR011650">
    <property type="entry name" value="Peptidase_M20_dimer"/>
</dbReference>
<organism evidence="5 6">
    <name type="scientific">Natronocella acetinitrilica</name>
    <dbReference type="NCBI Taxonomy" id="414046"/>
    <lineage>
        <taxon>Bacteria</taxon>
        <taxon>Pseudomonadati</taxon>
        <taxon>Pseudomonadota</taxon>
        <taxon>Gammaproteobacteria</taxon>
        <taxon>Chromatiales</taxon>
        <taxon>Ectothiorhodospiraceae</taxon>
        <taxon>Natronocella</taxon>
    </lineage>
</organism>
<dbReference type="SUPFAM" id="SSF55031">
    <property type="entry name" value="Bacterial exopeptidase dimerisation domain"/>
    <property type="match status" value="1"/>
</dbReference>
<proteinExistence type="inferred from homology"/>
<evidence type="ECO:0000256" key="2">
    <source>
        <dbReference type="ARBA" id="ARBA00022801"/>
    </source>
</evidence>
<dbReference type="InterPro" id="IPR010158">
    <property type="entry name" value="Amidase_Cbmase"/>
</dbReference>
<feature type="domain" description="Peptidase M20 dimerisation" evidence="4">
    <location>
        <begin position="220"/>
        <end position="318"/>
    </location>
</feature>
<keyword evidence="3" id="KW-0862">Zinc</keyword>
<sequence>MPDQSARAAAAVDSRRLWEDLRNLAQLGARADGGVGRLALDENDVKARLWLVEQGRALGCSVRMDAAANVFLRLPGGDENLPPVVTGSHMDSQPAGGAYDGAYGVLAGLAALRAVHEARIATRRPLEVVAWTNEEGVRFSPGTSGSACFVGVRSLEETRALTDGEGISFGEAADACLARLEAQGVPTADFATPMSAFVELHIEQGPVLERAGARAGVVTGIQGVSWFEFTVRGTANHAGTTPRAARRDALEGACALAVALREQARDDADETRFTIGRFRVSPDSVNTIPDEAVFTVDLRDPDQARLDALEATFRDLAAGEWAGCSVEVTRLSRIDPVVFPDAVTGAVAEAAERDLCMEAPRLMSGAFHDAIHLARHCPTGMIFIPCKDGVSHHPAESITPDQAEDGARLLAATLVRLAEVA</sequence>
<feature type="binding site" evidence="3">
    <location>
        <position position="201"/>
    </location>
    <ligand>
        <name>Zn(2+)</name>
        <dbReference type="ChEBI" id="CHEBI:29105"/>
        <label>1</label>
    </ligand>
</feature>
<evidence type="ECO:0000313" key="5">
    <source>
        <dbReference type="EMBL" id="MCP1676485.1"/>
    </source>
</evidence>
<protein>
    <submittedName>
        <fullName evidence="5">N-carbamoyl-L-amino-acid hydrolase</fullName>
        <ecNumber evidence="5">3.5.1.87</ecNumber>
    </submittedName>
</protein>
<dbReference type="Gene3D" id="3.30.70.360">
    <property type="match status" value="1"/>
</dbReference>
<comment type="caution">
    <text evidence="5">The sequence shown here is derived from an EMBL/GenBank/DDBJ whole genome shotgun (WGS) entry which is preliminary data.</text>
</comment>
<dbReference type="PANTHER" id="PTHR32494">
    <property type="entry name" value="ALLANTOATE DEIMINASE-RELATED"/>
    <property type="match status" value="1"/>
</dbReference>
<keyword evidence="6" id="KW-1185">Reference proteome</keyword>
<dbReference type="Gene3D" id="3.40.630.10">
    <property type="entry name" value="Zn peptidases"/>
    <property type="match status" value="1"/>
</dbReference>
<dbReference type="PIRSF" id="PIRSF001235">
    <property type="entry name" value="Amidase_carbamoylase"/>
    <property type="match status" value="1"/>
</dbReference>
<evidence type="ECO:0000256" key="3">
    <source>
        <dbReference type="PIRSR" id="PIRSR001235-1"/>
    </source>
</evidence>
<keyword evidence="2 5" id="KW-0378">Hydrolase</keyword>
<dbReference type="InterPro" id="IPR002933">
    <property type="entry name" value="Peptidase_M20"/>
</dbReference>
<dbReference type="GO" id="GO:0016813">
    <property type="term" value="F:hydrolase activity, acting on carbon-nitrogen (but not peptide) bonds, in linear amidines"/>
    <property type="evidence" value="ECO:0007669"/>
    <property type="project" value="InterPro"/>
</dbReference>
<dbReference type="Pfam" id="PF07687">
    <property type="entry name" value="M20_dimer"/>
    <property type="match status" value="1"/>
</dbReference>
<feature type="binding site" evidence="3">
    <location>
        <position position="392"/>
    </location>
    <ligand>
        <name>Zn(2+)</name>
        <dbReference type="ChEBI" id="CHEBI:29105"/>
        <label>2</label>
    </ligand>
</feature>
<dbReference type="RefSeq" id="WP_253482732.1">
    <property type="nucleotide sequence ID" value="NZ_JALJXV010000009.1"/>
</dbReference>
<feature type="binding site" evidence="3">
    <location>
        <position position="100"/>
    </location>
    <ligand>
        <name>Zn(2+)</name>
        <dbReference type="ChEBI" id="CHEBI:29105"/>
        <label>1</label>
    </ligand>
</feature>
<dbReference type="GO" id="GO:0046872">
    <property type="term" value="F:metal ion binding"/>
    <property type="evidence" value="ECO:0007669"/>
    <property type="project" value="UniProtKB-KW"/>
</dbReference>
<evidence type="ECO:0000256" key="1">
    <source>
        <dbReference type="ARBA" id="ARBA00006153"/>
    </source>
</evidence>
<dbReference type="InterPro" id="IPR036264">
    <property type="entry name" value="Bact_exopeptidase_dim_dom"/>
</dbReference>
<dbReference type="AlphaFoldDB" id="A0AAE3G648"/>